<dbReference type="InterPro" id="IPR052188">
    <property type="entry name" value="Ni-pincer_cofactor_biosynth"/>
</dbReference>
<dbReference type="PANTHER" id="PTHR43169">
    <property type="entry name" value="EXSB FAMILY PROTEIN"/>
    <property type="match status" value="1"/>
</dbReference>
<gene>
    <name evidence="1" type="ORF">RS130_17005</name>
</gene>
<dbReference type="PANTHER" id="PTHR43169:SF2">
    <property type="entry name" value="NAD_GMP SYNTHASE DOMAIN-CONTAINING PROTEIN"/>
    <property type="match status" value="1"/>
</dbReference>
<reference evidence="1 2" key="1">
    <citation type="submission" date="2023-10" db="EMBL/GenBank/DDBJ databases">
        <title>Glaciecola aquimarina strain GGW-M5 nov., isolated from a coastal seawater.</title>
        <authorList>
            <person name="Bayburt H."/>
            <person name="Kim J.M."/>
            <person name="Choi B.J."/>
            <person name="Jeon C.O."/>
        </authorList>
    </citation>
    <scope>NUCLEOTIDE SEQUENCE [LARGE SCALE GENOMIC DNA]</scope>
    <source>
        <strain evidence="1 2">KCTC 32108</strain>
    </source>
</reference>
<evidence type="ECO:0000313" key="1">
    <source>
        <dbReference type="EMBL" id="MDU0355377.1"/>
    </source>
</evidence>
<sequence>MNTGKLNQLIRFLDQFEQFSIAISGGIDSMLLGYIGHRFSTAKIKMVHAYSPAVPEEALERVKKYAQTYAWDLSIIDAKEFDDINYINNPVNRCYFCKSNLYTRVAEQGVSPIFSGTNVDDLGDVRTWSHRGKRTKCITPLC</sequence>
<dbReference type="SUPFAM" id="SSF52402">
    <property type="entry name" value="Adenine nucleotide alpha hydrolases-like"/>
    <property type="match status" value="1"/>
</dbReference>
<dbReference type="InterPro" id="IPR014729">
    <property type="entry name" value="Rossmann-like_a/b/a_fold"/>
</dbReference>
<organism evidence="1 2">
    <name type="scientific">Paraglaciecola aquimarina</name>
    <dbReference type="NCBI Taxonomy" id="1235557"/>
    <lineage>
        <taxon>Bacteria</taxon>
        <taxon>Pseudomonadati</taxon>
        <taxon>Pseudomonadota</taxon>
        <taxon>Gammaproteobacteria</taxon>
        <taxon>Alteromonadales</taxon>
        <taxon>Alteromonadaceae</taxon>
        <taxon>Paraglaciecola</taxon>
    </lineage>
</organism>
<keyword evidence="2" id="KW-1185">Reference proteome</keyword>
<dbReference type="RefSeq" id="WP_316026918.1">
    <property type="nucleotide sequence ID" value="NZ_JAWDIO010000002.1"/>
</dbReference>
<dbReference type="Proteomes" id="UP001247805">
    <property type="component" value="Unassembled WGS sequence"/>
</dbReference>
<evidence type="ECO:0000313" key="2">
    <source>
        <dbReference type="Proteomes" id="UP001247805"/>
    </source>
</evidence>
<dbReference type="EMBL" id="JAWDIO010000002">
    <property type="protein sequence ID" value="MDU0355377.1"/>
    <property type="molecule type" value="Genomic_DNA"/>
</dbReference>
<dbReference type="Gene3D" id="3.40.50.620">
    <property type="entry name" value="HUPs"/>
    <property type="match status" value="1"/>
</dbReference>
<proteinExistence type="predicted"/>
<accession>A0ABU3SZM9</accession>
<comment type="caution">
    <text evidence="1">The sequence shown here is derived from an EMBL/GenBank/DDBJ whole genome shotgun (WGS) entry which is preliminary data.</text>
</comment>
<protein>
    <submittedName>
        <fullName evidence="1">Uncharacterized protein</fullName>
    </submittedName>
</protein>
<name>A0ABU3SZM9_9ALTE</name>